<accession>A0A5N5KFM5</accession>
<dbReference type="GO" id="GO:0005987">
    <property type="term" value="P:sucrose catabolic process"/>
    <property type="evidence" value="ECO:0007669"/>
    <property type="project" value="TreeGrafter"/>
</dbReference>
<name>A0A5N5KFM5_9ROSI</name>
<evidence type="ECO:0000256" key="5">
    <source>
        <dbReference type="ARBA" id="ARBA00022801"/>
    </source>
</evidence>
<feature type="region of interest" description="Disordered" evidence="9">
    <location>
        <begin position="1336"/>
        <end position="1356"/>
    </location>
</feature>
<feature type="repeat" description="PPR" evidence="8">
    <location>
        <begin position="740"/>
        <end position="774"/>
    </location>
</feature>
<keyword evidence="11" id="KW-1185">Reference proteome</keyword>
<evidence type="ECO:0000256" key="2">
    <source>
        <dbReference type="ARBA" id="ARBA00007671"/>
    </source>
</evidence>
<dbReference type="GO" id="GO:0033926">
    <property type="term" value="F:endo-alpha-N-acetylgalactosaminidase activity"/>
    <property type="evidence" value="ECO:0007669"/>
    <property type="project" value="InterPro"/>
</dbReference>
<comment type="similarity">
    <text evidence="2">Belongs to the glycosyl hydrolase 100 family.</text>
</comment>
<protein>
    <recommendedName>
        <fullName evidence="3">beta-fructofuranosidase</fullName>
        <ecNumber evidence="3">3.2.1.26</ecNumber>
    </recommendedName>
</protein>
<keyword evidence="6" id="KW-0119">Carbohydrate metabolism</keyword>
<sequence>MNTISIIGNSTMKPSCRFLISTKSPVFFKHHHSLTNNLSGNQFNFDKTKRSLACSFRILGLRTIFNEAQKSFCVPNISFGQSRLITGGSRGVSVVASVASQFREFSTSVETRVNDKNFERIFVQNGINAKPLVVERIDKDENVLGDEESRLGVLVDDGESVNREDLDGGQGVEIVSTKREESDIEKEAWKLLNDAVVMYCGSPVGTVAANDPGDKMPLNYDQVFVRDFVPSALAFLLRGEGEIVKNFLLHALQLQTDLSLRTVPLDDNKLEEVLDPDFGESAIGRVAPVDSGLWWIILLRAYGKLTGDYALQERVDVQTGMKLILNLCLADGFDMFPSLLVTDGSCMIDRRMGIHGHPLEIQALFYSALRSSREMLVVNDGSKNLVRAINNRLSALSFHIREYYWVDMRKINEIYRYKTEEYSTEAINKFNIYPEQIPSWLMDWIPEEGGYLIGNLQPAHMDFRFFTLGNLWSVVSSLGTPKQNESILNMIEAKWDDLVGNMPLKICYPALESEDWRIITGSDPKNTRACNADSYSTSLLASFVGSSGKWKLKFTLACMKMNRMELAHKAIALAEKRLQVDHWPEYYDTRAGKFIGKQSRLYQTWTVAGFLTSKILLENPEKAALLFWDEDYDLLEICVCGLNTSGRKSSLMAKNSVFEGVEQWLQGHEYLQQKLCPVHVFWGQQKEPLVWAQNTPTHKSGTPFGTKGASILATDLLKSYFERGLTSEARNLFDEMPERDVVAWTTMISGYTHCYEYTQAWSVFVDMVKNGNDPPNAFTISSVLKACKGMERVFCGRLVHGVAIKRRFMKGFIYVDNALMDMYASCAVGMRDACIVFHDIKEKNVVSWTTLIAGYTHRGNGNRALRIFQEMLLDGVALNPHSISIAVRACASIGSQNFGRQIHTAVIKHGFESDLPVTNSILDMYCRCGCLSEANKCFNGITEKDLITWNTLIAGYERSDSIEPLFIFSQMESEGFTPNCFTFTSLIATCANLAALCCGQQVHGGIFRRGLDRNLELANALIDMYAKCGNIFDSHKIFSEMSCRNLVSWTSMMIGYGAHGYGKKVVELFDEMVRSGIRPDQVVFMAVLSACSHAGLVDQGLRYINCMINDYHIKPNQEIYGCVVDLLGRPGRVEEAYHLIRSMPFMADEAVWGALLGACKAHNFSKLGKLAAKKALALRPNMVENYVMLSNIYAAEGKWGEAARMRNLMKRAGYRKEAGRSWIEVRNQVYSFVVGNKMGSHKEWACEVLELPVQHMKEAGDVPELEGELTNQAAETPTHAEHPGGFDKKLIHHVTKHEMAKKLKMKGYAQDIRKVTSTLMKKKRELLCLADVKDKKTEGRTEDCPYYDSLHGSLES</sequence>
<dbReference type="Gene3D" id="1.25.40.10">
    <property type="entry name" value="Tetratricopeptide repeat domain"/>
    <property type="match status" value="5"/>
</dbReference>
<evidence type="ECO:0000256" key="1">
    <source>
        <dbReference type="ARBA" id="ARBA00000094"/>
    </source>
</evidence>
<dbReference type="InterPro" id="IPR024746">
    <property type="entry name" value="Glyco_hydro_100"/>
</dbReference>
<evidence type="ECO:0000256" key="4">
    <source>
        <dbReference type="ARBA" id="ARBA00022737"/>
    </source>
</evidence>
<dbReference type="Gene3D" id="1.50.10.10">
    <property type="match status" value="1"/>
</dbReference>
<evidence type="ECO:0000256" key="6">
    <source>
        <dbReference type="ARBA" id="ARBA00023277"/>
    </source>
</evidence>
<proteinExistence type="inferred from homology"/>
<dbReference type="FunFam" id="1.25.40.10:FF:000353">
    <property type="entry name" value="Pentatricopeptide repeat-containing protein At4g39530"/>
    <property type="match status" value="1"/>
</dbReference>
<dbReference type="PANTHER" id="PTHR31916">
    <property type="match status" value="1"/>
</dbReference>
<dbReference type="InterPro" id="IPR011990">
    <property type="entry name" value="TPR-like_helical_dom_sf"/>
</dbReference>
<dbReference type="InterPro" id="IPR012341">
    <property type="entry name" value="6hp_glycosidase-like_sf"/>
</dbReference>
<dbReference type="Pfam" id="PF12899">
    <property type="entry name" value="Glyco_hydro_100"/>
    <property type="match status" value="1"/>
</dbReference>
<dbReference type="EC" id="3.2.1.26" evidence="3"/>
<evidence type="ECO:0000313" key="10">
    <source>
        <dbReference type="EMBL" id="KAB5529135.1"/>
    </source>
</evidence>
<dbReference type="InterPro" id="IPR008928">
    <property type="entry name" value="6-hairpin_glycosidase_sf"/>
</dbReference>
<gene>
    <name evidence="10" type="ORF">DKX38_019216</name>
</gene>
<dbReference type="GO" id="GO:0004575">
    <property type="term" value="F:sucrose alpha-glucosidase activity"/>
    <property type="evidence" value="ECO:0007669"/>
    <property type="project" value="TreeGrafter"/>
</dbReference>
<comment type="caution">
    <text evidence="10">The sequence shown here is derived from an EMBL/GenBank/DDBJ whole genome shotgun (WGS) entry which is preliminary data.</text>
</comment>
<comment type="catalytic activity">
    <reaction evidence="1">
        <text>Hydrolysis of terminal non-reducing beta-D-fructofuranoside residues in beta-D-fructofuranosides.</text>
        <dbReference type="EC" id="3.2.1.26"/>
    </reaction>
</comment>
<dbReference type="InterPro" id="IPR046848">
    <property type="entry name" value="E_motif"/>
</dbReference>
<dbReference type="Pfam" id="PF13041">
    <property type="entry name" value="PPR_2"/>
    <property type="match status" value="4"/>
</dbReference>
<keyword evidence="5" id="KW-0378">Hydrolase</keyword>
<dbReference type="Pfam" id="PF20431">
    <property type="entry name" value="E_motif"/>
    <property type="match status" value="1"/>
</dbReference>
<dbReference type="SUPFAM" id="SSF48208">
    <property type="entry name" value="Six-hairpin glycosidases"/>
    <property type="match status" value="1"/>
</dbReference>
<dbReference type="PANTHER" id="PTHR31916:SF46">
    <property type="entry name" value="ALKALINE_NEUTRAL INVERTASE A, MITOCHONDRIAL"/>
    <property type="match status" value="1"/>
</dbReference>
<evidence type="ECO:0000313" key="11">
    <source>
        <dbReference type="Proteomes" id="UP000326939"/>
    </source>
</evidence>
<dbReference type="GO" id="GO:0005739">
    <property type="term" value="C:mitochondrion"/>
    <property type="evidence" value="ECO:0007669"/>
    <property type="project" value="TreeGrafter"/>
</dbReference>
<dbReference type="Proteomes" id="UP000326939">
    <property type="component" value="Chromosome 13"/>
</dbReference>
<dbReference type="Pfam" id="PF01535">
    <property type="entry name" value="PPR"/>
    <property type="match status" value="1"/>
</dbReference>
<evidence type="ECO:0000256" key="8">
    <source>
        <dbReference type="PROSITE-ProRule" id="PRU00708"/>
    </source>
</evidence>
<keyword evidence="4" id="KW-0677">Repeat</keyword>
<evidence type="ECO:0000256" key="7">
    <source>
        <dbReference type="ARBA" id="ARBA00023295"/>
    </source>
</evidence>
<dbReference type="FunFam" id="1.25.40.10:FF:000090">
    <property type="entry name" value="Pentatricopeptide repeat-containing protein, chloroplastic"/>
    <property type="match status" value="1"/>
</dbReference>
<keyword evidence="7" id="KW-0326">Glycosidase</keyword>
<dbReference type="EMBL" id="VDCV01000013">
    <property type="protein sequence ID" value="KAB5529135.1"/>
    <property type="molecule type" value="Genomic_DNA"/>
</dbReference>
<evidence type="ECO:0000256" key="3">
    <source>
        <dbReference type="ARBA" id="ARBA00012758"/>
    </source>
</evidence>
<reference evidence="11" key="1">
    <citation type="journal article" date="2019" name="Gigascience">
        <title>De novo genome assembly of the endangered Acer yangbiense, a plant species with extremely small populations endemic to Yunnan Province, China.</title>
        <authorList>
            <person name="Yang J."/>
            <person name="Wariss H.M."/>
            <person name="Tao L."/>
            <person name="Zhang R."/>
            <person name="Yun Q."/>
            <person name="Hollingsworth P."/>
            <person name="Dao Z."/>
            <person name="Luo G."/>
            <person name="Guo H."/>
            <person name="Ma Y."/>
            <person name="Sun W."/>
        </authorList>
    </citation>
    <scope>NUCLEOTIDE SEQUENCE [LARGE SCALE GENOMIC DNA]</scope>
    <source>
        <strain evidence="11">cv. br00</strain>
    </source>
</reference>
<dbReference type="FunFam" id="1.25.40.10:FF:001815">
    <property type="entry name" value="Putative pentatricopeptide repeat-containing protein At1g56570"/>
    <property type="match status" value="1"/>
</dbReference>
<feature type="repeat" description="PPR" evidence="8">
    <location>
        <begin position="1045"/>
        <end position="1079"/>
    </location>
</feature>
<evidence type="ECO:0000256" key="9">
    <source>
        <dbReference type="SAM" id="MobiDB-lite"/>
    </source>
</evidence>
<dbReference type="PROSITE" id="PS51375">
    <property type="entry name" value="PPR"/>
    <property type="match status" value="3"/>
</dbReference>
<dbReference type="NCBIfam" id="TIGR00756">
    <property type="entry name" value="PPR"/>
    <property type="match status" value="3"/>
</dbReference>
<dbReference type="InterPro" id="IPR002885">
    <property type="entry name" value="PPR_rpt"/>
</dbReference>
<feature type="repeat" description="PPR" evidence="8">
    <location>
        <begin position="844"/>
        <end position="878"/>
    </location>
</feature>
<organism evidence="10 11">
    <name type="scientific">Salix brachista</name>
    <dbReference type="NCBI Taxonomy" id="2182728"/>
    <lineage>
        <taxon>Eukaryota</taxon>
        <taxon>Viridiplantae</taxon>
        <taxon>Streptophyta</taxon>
        <taxon>Embryophyta</taxon>
        <taxon>Tracheophyta</taxon>
        <taxon>Spermatophyta</taxon>
        <taxon>Magnoliopsida</taxon>
        <taxon>eudicotyledons</taxon>
        <taxon>Gunneridae</taxon>
        <taxon>Pentapetalae</taxon>
        <taxon>rosids</taxon>
        <taxon>fabids</taxon>
        <taxon>Malpighiales</taxon>
        <taxon>Salicaceae</taxon>
        <taxon>Saliceae</taxon>
        <taxon>Salix</taxon>
    </lineage>
</organism>